<dbReference type="Proteomes" id="UP001345219">
    <property type="component" value="Chromosome 1"/>
</dbReference>
<dbReference type="PROSITE" id="PS50011">
    <property type="entry name" value="PROTEIN_KINASE_DOM"/>
    <property type="match status" value="1"/>
</dbReference>
<dbReference type="SUPFAM" id="SSF52058">
    <property type="entry name" value="L domain-like"/>
    <property type="match status" value="1"/>
</dbReference>
<dbReference type="Pfam" id="PF08263">
    <property type="entry name" value="LRRNT_2"/>
    <property type="match status" value="1"/>
</dbReference>
<evidence type="ECO:0000256" key="2">
    <source>
        <dbReference type="ARBA" id="ARBA00022692"/>
    </source>
</evidence>
<dbReference type="GO" id="GO:0005524">
    <property type="term" value="F:ATP binding"/>
    <property type="evidence" value="ECO:0007669"/>
    <property type="project" value="InterPro"/>
</dbReference>
<protein>
    <recommendedName>
        <fullName evidence="11">Protein kinase domain-containing protein</fullName>
    </recommendedName>
</protein>
<reference evidence="12 13" key="1">
    <citation type="journal article" date="2023" name="Hortic Res">
        <title>Pangenome of water caltrop reveals structural variations and asymmetric subgenome divergence after allopolyploidization.</title>
        <authorList>
            <person name="Zhang X."/>
            <person name="Chen Y."/>
            <person name="Wang L."/>
            <person name="Yuan Y."/>
            <person name="Fang M."/>
            <person name="Shi L."/>
            <person name="Lu R."/>
            <person name="Comes H.P."/>
            <person name="Ma Y."/>
            <person name="Chen Y."/>
            <person name="Huang G."/>
            <person name="Zhou Y."/>
            <person name="Zheng Z."/>
            <person name="Qiu Y."/>
        </authorList>
    </citation>
    <scope>NUCLEOTIDE SEQUENCE [LARGE SCALE GENOMIC DNA]</scope>
    <source>
        <tissue evidence="12">Roots</tissue>
    </source>
</reference>
<dbReference type="Gene3D" id="3.80.10.10">
    <property type="entry name" value="Ribonuclease Inhibitor"/>
    <property type="match status" value="1"/>
</dbReference>
<evidence type="ECO:0000256" key="5">
    <source>
        <dbReference type="ARBA" id="ARBA00022989"/>
    </source>
</evidence>
<dbReference type="AlphaFoldDB" id="A0AAN7JGR5"/>
<dbReference type="GO" id="GO:0004672">
    <property type="term" value="F:protein kinase activity"/>
    <property type="evidence" value="ECO:0007669"/>
    <property type="project" value="InterPro"/>
</dbReference>
<feature type="signal peptide" evidence="10">
    <location>
        <begin position="1"/>
        <end position="26"/>
    </location>
</feature>
<dbReference type="InterPro" id="IPR000719">
    <property type="entry name" value="Prot_kinase_dom"/>
</dbReference>
<dbReference type="InterPro" id="IPR011009">
    <property type="entry name" value="Kinase-like_dom_sf"/>
</dbReference>
<dbReference type="InterPro" id="IPR001245">
    <property type="entry name" value="Ser-Thr/Tyr_kinase_cat_dom"/>
</dbReference>
<evidence type="ECO:0000256" key="4">
    <source>
        <dbReference type="ARBA" id="ARBA00022737"/>
    </source>
</evidence>
<dbReference type="EMBL" id="JAXIOK010000023">
    <property type="protein sequence ID" value="KAK4743169.1"/>
    <property type="molecule type" value="Genomic_DNA"/>
</dbReference>
<organism evidence="12 13">
    <name type="scientific">Trapa incisa</name>
    <dbReference type="NCBI Taxonomy" id="236973"/>
    <lineage>
        <taxon>Eukaryota</taxon>
        <taxon>Viridiplantae</taxon>
        <taxon>Streptophyta</taxon>
        <taxon>Embryophyta</taxon>
        <taxon>Tracheophyta</taxon>
        <taxon>Spermatophyta</taxon>
        <taxon>Magnoliopsida</taxon>
        <taxon>eudicotyledons</taxon>
        <taxon>Gunneridae</taxon>
        <taxon>Pentapetalae</taxon>
        <taxon>rosids</taxon>
        <taxon>malvids</taxon>
        <taxon>Myrtales</taxon>
        <taxon>Lythraceae</taxon>
        <taxon>Trapa</taxon>
    </lineage>
</organism>
<evidence type="ECO:0000256" key="6">
    <source>
        <dbReference type="ARBA" id="ARBA00023136"/>
    </source>
</evidence>
<dbReference type="PANTHER" id="PTHR46084">
    <property type="entry name" value="PROTEIN MALE DISCOVERER 2"/>
    <property type="match status" value="1"/>
</dbReference>
<evidence type="ECO:0000256" key="10">
    <source>
        <dbReference type="SAM" id="SignalP"/>
    </source>
</evidence>
<sequence length="646" mass="71123">MKDRGKNVLIMLTFSVVYLNLGLCRCLNEEGFTLLKFRDRIDNDPFGALRGWREYDGETDPCSWFGIECSDGKVSALNLKDLCLEGTLAPEIGNLAHIKSIILRNNTFSGVIPEEIGELKGLELLDLGYNNFSGPLPFKLGKNFSPAILFLDKNELLDSLSPEIYNLKSMSESQVDENSFSTWTERVGCKKRLSADGRLLLEQDKNSAPSPKGSRPPPPPPPPSSMKPRDSPPSLSPPLSSPSPSPSPSQPTPSSPPISLSAPPPPSLTTSSQPDDSGHLSKVRLVTGITVGGSALIFFIMLGIYLYKRNKTTLVKSWTTDLSGQLHKALVADATPPHIAGIPKLRRSELEIACEDFSNVVGTSSIGTIYKGTLSTGTEIAVASIAVKYDSNWSRNVEAQFIKKIETLSQVNHKNFVNLVGYCQEDEPFTRMMVFEYAPNGTLFEHLHVKEAEHLDWGTRMRIAMGMSYCLEHMHQLNPPIPHRNLTSSAITLTEDYAAKISDFNFWNQGAASEIESIGVELVENYSSRPERNVYSFGVVLFEMVTGRIPYSIDNGTVDDWASDYVRGDKPLAEMVDSSLGTFDADQLEKVGGIIRSCAHPDPQHRPSMSEVSSSLRVVTKIPPEAAVPKISPLWWAELEVFSKGD</sequence>
<dbReference type="SUPFAM" id="SSF56112">
    <property type="entry name" value="Protein kinase-like (PK-like)"/>
    <property type="match status" value="1"/>
</dbReference>
<evidence type="ECO:0000313" key="13">
    <source>
        <dbReference type="Proteomes" id="UP001345219"/>
    </source>
</evidence>
<evidence type="ECO:0000256" key="9">
    <source>
        <dbReference type="SAM" id="Phobius"/>
    </source>
</evidence>
<dbReference type="FunFam" id="3.30.200.20:FF:000489">
    <property type="entry name" value="Inactive receptor-like serine/threonine-protein kinase"/>
    <property type="match status" value="1"/>
</dbReference>
<keyword evidence="13" id="KW-1185">Reference proteome</keyword>
<accession>A0AAN7JGR5</accession>
<dbReference type="PANTHER" id="PTHR46084:SF4">
    <property type="entry name" value="PROTEIN KINASE DOMAIN-CONTAINING PROTEIN"/>
    <property type="match status" value="1"/>
</dbReference>
<feature type="transmembrane region" description="Helical" evidence="9">
    <location>
        <begin position="285"/>
        <end position="307"/>
    </location>
</feature>
<gene>
    <name evidence="12" type="ORF">SAY87_001170</name>
</gene>
<keyword evidence="4" id="KW-0677">Repeat</keyword>
<feature type="domain" description="Protein kinase" evidence="11">
    <location>
        <begin position="355"/>
        <end position="618"/>
    </location>
</feature>
<evidence type="ECO:0000313" key="12">
    <source>
        <dbReference type="EMBL" id="KAK4743169.1"/>
    </source>
</evidence>
<evidence type="ECO:0000256" key="7">
    <source>
        <dbReference type="ARBA" id="ARBA00046288"/>
    </source>
</evidence>
<dbReference type="Gene3D" id="1.10.510.10">
    <property type="entry name" value="Transferase(Phosphotransferase) domain 1"/>
    <property type="match status" value="1"/>
</dbReference>
<dbReference type="InterPro" id="IPR032675">
    <property type="entry name" value="LRR_dom_sf"/>
</dbReference>
<keyword evidence="6 9" id="KW-0472">Membrane</keyword>
<evidence type="ECO:0000256" key="3">
    <source>
        <dbReference type="ARBA" id="ARBA00022729"/>
    </source>
</evidence>
<evidence type="ECO:0000259" key="11">
    <source>
        <dbReference type="PROSITE" id="PS50011"/>
    </source>
</evidence>
<keyword evidence="5 9" id="KW-1133">Transmembrane helix</keyword>
<dbReference type="Pfam" id="PF00560">
    <property type="entry name" value="LRR_1"/>
    <property type="match status" value="1"/>
</dbReference>
<feature type="compositionally biased region" description="Pro residues" evidence="8">
    <location>
        <begin position="214"/>
        <end position="225"/>
    </location>
</feature>
<dbReference type="GO" id="GO:0012505">
    <property type="term" value="C:endomembrane system"/>
    <property type="evidence" value="ECO:0007669"/>
    <property type="project" value="UniProtKB-SubCell"/>
</dbReference>
<keyword evidence="3 10" id="KW-0732">Signal</keyword>
<feature type="region of interest" description="Disordered" evidence="8">
    <location>
        <begin position="202"/>
        <end position="279"/>
    </location>
</feature>
<dbReference type="Pfam" id="PF07714">
    <property type="entry name" value="PK_Tyr_Ser-Thr"/>
    <property type="match status" value="1"/>
</dbReference>
<evidence type="ECO:0000256" key="1">
    <source>
        <dbReference type="ARBA" id="ARBA00022614"/>
    </source>
</evidence>
<comment type="caution">
    <text evidence="12">The sequence shown here is derived from an EMBL/GenBank/DDBJ whole genome shotgun (WGS) entry which is preliminary data.</text>
</comment>
<proteinExistence type="predicted"/>
<evidence type="ECO:0000256" key="8">
    <source>
        <dbReference type="SAM" id="MobiDB-lite"/>
    </source>
</evidence>
<name>A0AAN7JGR5_9MYRT</name>
<feature type="chain" id="PRO_5042944315" description="Protein kinase domain-containing protein" evidence="10">
    <location>
        <begin position="27"/>
        <end position="646"/>
    </location>
</feature>
<dbReference type="InterPro" id="IPR013210">
    <property type="entry name" value="LRR_N_plant-typ"/>
</dbReference>
<comment type="subcellular location">
    <subcellularLocation>
        <location evidence="7">Endomembrane system</location>
        <topology evidence="7">Single-pass type I membrane protein</topology>
    </subcellularLocation>
</comment>
<dbReference type="InterPro" id="IPR001611">
    <property type="entry name" value="Leu-rich_rpt"/>
</dbReference>
<dbReference type="Gene3D" id="3.30.200.20">
    <property type="entry name" value="Phosphorylase Kinase, domain 1"/>
    <property type="match status" value="1"/>
</dbReference>
<feature type="compositionally biased region" description="Pro residues" evidence="8">
    <location>
        <begin position="234"/>
        <end position="267"/>
    </location>
</feature>
<dbReference type="FunFam" id="3.80.10.10:FF:000400">
    <property type="entry name" value="Nuclear pore complex protein NUP107"/>
    <property type="match status" value="1"/>
</dbReference>
<keyword evidence="1" id="KW-0433">Leucine-rich repeat</keyword>
<keyword evidence="2 9" id="KW-0812">Transmembrane</keyword>